<evidence type="ECO:0000313" key="5">
    <source>
        <dbReference type="EMBL" id="MFG6442400.1"/>
    </source>
</evidence>
<keyword evidence="6" id="KW-1185">Reference proteome</keyword>
<dbReference type="InterPro" id="IPR013126">
    <property type="entry name" value="Hsp_70_fam"/>
</dbReference>
<organism evidence="5 6">
    <name type="scientific">Pelomonas margarita</name>
    <dbReference type="NCBI Taxonomy" id="3299031"/>
    <lineage>
        <taxon>Bacteria</taxon>
        <taxon>Pseudomonadati</taxon>
        <taxon>Pseudomonadota</taxon>
        <taxon>Betaproteobacteria</taxon>
        <taxon>Burkholderiales</taxon>
        <taxon>Sphaerotilaceae</taxon>
        <taxon>Roseateles</taxon>
    </lineage>
</organism>
<dbReference type="Gene3D" id="2.60.34.10">
    <property type="entry name" value="Substrate Binding Domain Of DNAk, Chain A, domain 1"/>
    <property type="match status" value="1"/>
</dbReference>
<dbReference type="InterPro" id="IPR018181">
    <property type="entry name" value="Heat_shock_70_CS"/>
</dbReference>
<comment type="similarity">
    <text evidence="1 4">Belongs to the heat shock protein 70 family.</text>
</comment>
<dbReference type="InterPro" id="IPR029047">
    <property type="entry name" value="HSP70_peptide-bd_sf"/>
</dbReference>
<dbReference type="RefSeq" id="WP_394399610.1">
    <property type="nucleotide sequence ID" value="NZ_JBIGHW010000010.1"/>
</dbReference>
<dbReference type="Gene3D" id="3.90.640.10">
    <property type="entry name" value="Actin, Chain A, domain 4"/>
    <property type="match status" value="1"/>
</dbReference>
<protein>
    <submittedName>
        <fullName evidence="5">Hsp70 family protein</fullName>
    </submittedName>
</protein>
<evidence type="ECO:0000313" key="6">
    <source>
        <dbReference type="Proteomes" id="UP001606301"/>
    </source>
</evidence>
<dbReference type="PROSITE" id="PS00329">
    <property type="entry name" value="HSP70_2"/>
    <property type="match status" value="1"/>
</dbReference>
<sequence length="570" mass="62546">MILGIDLGTTHSAAAVFRDGAPVLIPNAHGDFLTPSAVALDDQGHTLVGLAARERAGLHAESTALAFKRWMGSDKRITLRTGPHVKELRAEELSALVLQTLKSDAEAFLGEPVTEAVITVPAYFNEAQRRATRTAGEIAGLKVERLLNEPTAAGLAYGLQQRPEHSSFLIFDLGGGTFDVSVLEYFDGVVEVRASAGDTRLGGEDFSRAIAQLFAKTAEGLSAQEREAWLSSETWWRLAEQAKRDLGERDGTELRTTWRDRALSAFLTRADFEAASAELLQRLRRPIERALADAQLDTGGLAEVVLVGGATRMPMVRQLVTRLFQRLPLRTLDPDLAIAMGAGVQAGLKARDAALDDVVLTDVMPYSLGIIAATSIGDRMVNDRFSPIIERNTPVPVSRVEQYRTLGDQQKVILVDVRQGESPVGSENLSLGRLEIPIAPAPAGEAGVDVRFTYDANGLLEVEAIDFPGGQRHELVIESQGARLSAAEIAATRDRLQALKRHPRDEQDNRYLIERAKRLFEDRLGNDRVMLQDWLAQFEAVLQTQDARAIRQARQQFKDALDSIDTSFRF</sequence>
<keyword evidence="3 4" id="KW-0067">ATP-binding</keyword>
<evidence type="ECO:0000256" key="3">
    <source>
        <dbReference type="ARBA" id="ARBA00022840"/>
    </source>
</evidence>
<dbReference type="SUPFAM" id="SSF100920">
    <property type="entry name" value="Heat shock protein 70kD (HSP70), peptide-binding domain"/>
    <property type="match status" value="1"/>
</dbReference>
<evidence type="ECO:0000256" key="2">
    <source>
        <dbReference type="ARBA" id="ARBA00022741"/>
    </source>
</evidence>
<evidence type="ECO:0000256" key="1">
    <source>
        <dbReference type="ARBA" id="ARBA00007381"/>
    </source>
</evidence>
<dbReference type="PRINTS" id="PR00301">
    <property type="entry name" value="HEATSHOCK70"/>
</dbReference>
<keyword evidence="2 4" id="KW-0547">Nucleotide-binding</keyword>
<dbReference type="EMBL" id="JBIGHW010000010">
    <property type="protein sequence ID" value="MFG6442400.1"/>
    <property type="molecule type" value="Genomic_DNA"/>
</dbReference>
<evidence type="ECO:0000256" key="4">
    <source>
        <dbReference type="RuleBase" id="RU003322"/>
    </source>
</evidence>
<dbReference type="InterPro" id="IPR043129">
    <property type="entry name" value="ATPase_NBD"/>
</dbReference>
<dbReference type="PROSITE" id="PS00297">
    <property type="entry name" value="HSP70_1"/>
    <property type="match status" value="1"/>
</dbReference>
<reference evidence="5 6" key="1">
    <citation type="submission" date="2024-08" db="EMBL/GenBank/DDBJ databases">
        <authorList>
            <person name="Lu H."/>
        </authorList>
    </citation>
    <scope>NUCLEOTIDE SEQUENCE [LARGE SCALE GENOMIC DNA]</scope>
    <source>
        <strain evidence="5 6">LKC17W</strain>
    </source>
</reference>
<name>A0ABW7FM48_9BURK</name>
<proteinExistence type="inferred from homology"/>
<dbReference type="Pfam" id="PF00012">
    <property type="entry name" value="HSP70"/>
    <property type="match status" value="1"/>
</dbReference>
<dbReference type="PANTHER" id="PTHR19375">
    <property type="entry name" value="HEAT SHOCK PROTEIN 70KDA"/>
    <property type="match status" value="1"/>
</dbReference>
<dbReference type="Gene3D" id="3.30.420.40">
    <property type="match status" value="2"/>
</dbReference>
<comment type="caution">
    <text evidence="5">The sequence shown here is derived from an EMBL/GenBank/DDBJ whole genome shotgun (WGS) entry which is preliminary data.</text>
</comment>
<gene>
    <name evidence="5" type="ORF">ACG0Z3_17075</name>
</gene>
<dbReference type="SUPFAM" id="SSF53067">
    <property type="entry name" value="Actin-like ATPase domain"/>
    <property type="match status" value="2"/>
</dbReference>
<dbReference type="PROSITE" id="PS01036">
    <property type="entry name" value="HSP70_3"/>
    <property type="match status" value="1"/>
</dbReference>
<dbReference type="Proteomes" id="UP001606301">
    <property type="component" value="Unassembled WGS sequence"/>
</dbReference>
<accession>A0ABW7FM48</accession>